<dbReference type="Proteomes" id="UP000192796">
    <property type="component" value="Unassembled WGS sequence"/>
</dbReference>
<proteinExistence type="predicted"/>
<comment type="caution">
    <text evidence="1">The sequence shown here is derived from an EMBL/GenBank/DDBJ whole genome shotgun (WGS) entry which is preliminary data.</text>
</comment>
<accession>A0A1V9FPS4</accession>
<evidence type="ECO:0000313" key="2">
    <source>
        <dbReference type="Proteomes" id="UP000192796"/>
    </source>
</evidence>
<evidence type="ECO:0000313" key="1">
    <source>
        <dbReference type="EMBL" id="OQP60365.1"/>
    </source>
</evidence>
<sequence length="157" mass="18307">MQVYTEYFANEKALFKRVNTILKKNGIYDITGRKGQFTIAYTFSKNCRIAYTVLKGRDDKGFKLTIGGKETPRQVMYLKKGDILYLHYQRKKKACFYCPKALIGKREFRMEASIGYAWYGTLENMMEEGLIKNNLNCDISTYFSQLLNQDYGSICSR</sequence>
<reference evidence="1 2" key="1">
    <citation type="submission" date="2016-03" db="EMBL/GenBank/DDBJ databases">
        <title>Niastella vici sp. nov., isolated from farmland soil.</title>
        <authorList>
            <person name="Chen L."/>
            <person name="Wang D."/>
            <person name="Yang S."/>
            <person name="Wang G."/>
        </authorList>
    </citation>
    <scope>NUCLEOTIDE SEQUENCE [LARGE SCALE GENOMIC DNA]</scope>
    <source>
        <strain evidence="1 2">DJ57</strain>
    </source>
</reference>
<gene>
    <name evidence="1" type="ORF">A3860_33845</name>
</gene>
<dbReference type="STRING" id="1703345.A3860_33845"/>
<protein>
    <submittedName>
        <fullName evidence="1">Uncharacterized protein</fullName>
    </submittedName>
</protein>
<dbReference type="AlphaFoldDB" id="A0A1V9FPS4"/>
<keyword evidence="2" id="KW-1185">Reference proteome</keyword>
<dbReference type="RefSeq" id="WP_081153320.1">
    <property type="nucleotide sequence ID" value="NZ_LVYD01000064.1"/>
</dbReference>
<organism evidence="1 2">
    <name type="scientific">Niastella vici</name>
    <dbReference type="NCBI Taxonomy" id="1703345"/>
    <lineage>
        <taxon>Bacteria</taxon>
        <taxon>Pseudomonadati</taxon>
        <taxon>Bacteroidota</taxon>
        <taxon>Chitinophagia</taxon>
        <taxon>Chitinophagales</taxon>
        <taxon>Chitinophagaceae</taxon>
        <taxon>Niastella</taxon>
    </lineage>
</organism>
<dbReference type="OrthoDB" id="680938at2"/>
<dbReference type="EMBL" id="LVYD01000064">
    <property type="protein sequence ID" value="OQP60365.1"/>
    <property type="molecule type" value="Genomic_DNA"/>
</dbReference>
<name>A0A1V9FPS4_9BACT</name>